<reference evidence="2 3" key="1">
    <citation type="submission" date="2024-10" db="EMBL/GenBank/DDBJ databases">
        <title>The Natural Products Discovery Center: Release of the First 8490 Sequenced Strains for Exploring Actinobacteria Biosynthetic Diversity.</title>
        <authorList>
            <person name="Kalkreuter E."/>
            <person name="Kautsar S.A."/>
            <person name="Yang D."/>
            <person name="Bader C.D."/>
            <person name="Teijaro C.N."/>
            <person name="Fluegel L."/>
            <person name="Davis C.M."/>
            <person name="Simpson J.R."/>
            <person name="Lauterbach L."/>
            <person name="Steele A.D."/>
            <person name="Gui C."/>
            <person name="Meng S."/>
            <person name="Li G."/>
            <person name="Viehrig K."/>
            <person name="Ye F."/>
            <person name="Su P."/>
            <person name="Kiefer A.F."/>
            <person name="Nichols A."/>
            <person name="Cepeda A.J."/>
            <person name="Yan W."/>
            <person name="Fan B."/>
            <person name="Jiang Y."/>
            <person name="Adhikari A."/>
            <person name="Zheng C.-J."/>
            <person name="Schuster L."/>
            <person name="Cowan T.M."/>
            <person name="Smanski M.J."/>
            <person name="Chevrette M.G."/>
            <person name="De Carvalho L.P.S."/>
            <person name="Shen B."/>
        </authorList>
    </citation>
    <scope>NUCLEOTIDE SEQUENCE [LARGE SCALE GENOMIC DNA]</scope>
    <source>
        <strain evidence="2 3">NPDC002173</strain>
    </source>
</reference>
<dbReference type="Proteomes" id="UP001602013">
    <property type="component" value="Unassembled WGS sequence"/>
</dbReference>
<gene>
    <name evidence="2" type="ORF">ACFYXI_36910</name>
</gene>
<accession>A0ABW6T1Q7</accession>
<evidence type="ECO:0000313" key="3">
    <source>
        <dbReference type="Proteomes" id="UP001602013"/>
    </source>
</evidence>
<dbReference type="EMBL" id="JBIASD010000041">
    <property type="protein sequence ID" value="MFF3671181.1"/>
    <property type="molecule type" value="Genomic_DNA"/>
</dbReference>
<dbReference type="InterPro" id="IPR029056">
    <property type="entry name" value="Ribokinase-like"/>
</dbReference>
<evidence type="ECO:0000313" key="2">
    <source>
        <dbReference type="EMBL" id="MFF3671181.1"/>
    </source>
</evidence>
<sequence length="101" mass="10356">MRQERAELGVADIVVVTVGRNGAIGRTRTGEFFAVSALAVAVHQVQGAGSAFSTALIHALSQGAAAEQAAAFACRAGSLWCSRTPHGPLSTLADLQPHYPG</sequence>
<keyword evidence="2" id="KW-0808">Transferase</keyword>
<keyword evidence="3" id="KW-1185">Reference proteome</keyword>
<dbReference type="Gene3D" id="3.40.1190.20">
    <property type="match status" value="1"/>
</dbReference>
<dbReference type="Pfam" id="PF00294">
    <property type="entry name" value="PfkB"/>
    <property type="match status" value="1"/>
</dbReference>
<name>A0ABW6T1Q7_9ACTN</name>
<feature type="domain" description="Carbohydrate kinase PfkB" evidence="1">
    <location>
        <begin position="9"/>
        <end position="83"/>
    </location>
</feature>
<dbReference type="SUPFAM" id="SSF53613">
    <property type="entry name" value="Ribokinase-like"/>
    <property type="match status" value="1"/>
</dbReference>
<organism evidence="2 3">
    <name type="scientific">Microtetraspora malaysiensis</name>
    <dbReference type="NCBI Taxonomy" id="161358"/>
    <lineage>
        <taxon>Bacteria</taxon>
        <taxon>Bacillati</taxon>
        <taxon>Actinomycetota</taxon>
        <taxon>Actinomycetes</taxon>
        <taxon>Streptosporangiales</taxon>
        <taxon>Streptosporangiaceae</taxon>
        <taxon>Microtetraspora</taxon>
    </lineage>
</organism>
<proteinExistence type="predicted"/>
<dbReference type="GO" id="GO:0016301">
    <property type="term" value="F:kinase activity"/>
    <property type="evidence" value="ECO:0007669"/>
    <property type="project" value="UniProtKB-KW"/>
</dbReference>
<comment type="caution">
    <text evidence="2">The sequence shown here is derived from an EMBL/GenBank/DDBJ whole genome shotgun (WGS) entry which is preliminary data.</text>
</comment>
<dbReference type="InterPro" id="IPR011611">
    <property type="entry name" value="PfkB_dom"/>
</dbReference>
<keyword evidence="2" id="KW-0418">Kinase</keyword>
<evidence type="ECO:0000259" key="1">
    <source>
        <dbReference type="Pfam" id="PF00294"/>
    </source>
</evidence>
<dbReference type="RefSeq" id="WP_387417376.1">
    <property type="nucleotide sequence ID" value="NZ_JBIASD010000041.1"/>
</dbReference>
<protein>
    <submittedName>
        <fullName evidence="2">PfkB family carbohydrate kinase</fullName>
    </submittedName>
</protein>